<dbReference type="InterPro" id="IPR004330">
    <property type="entry name" value="FAR1_DNA_bnd_dom"/>
</dbReference>
<dbReference type="PANTHER" id="PTHR47718">
    <property type="entry name" value="OS01G0519700 PROTEIN"/>
    <property type="match status" value="1"/>
</dbReference>
<evidence type="ECO:0000259" key="1">
    <source>
        <dbReference type="Pfam" id="PF03101"/>
    </source>
</evidence>
<evidence type="ECO:0000259" key="2">
    <source>
        <dbReference type="Pfam" id="PF10551"/>
    </source>
</evidence>
<proteinExistence type="predicted"/>
<reference evidence="3" key="1">
    <citation type="journal article" date="2021" name="Nat. Commun.">
        <title>Genomic analyses provide insights into spinach domestication and the genetic basis of agronomic traits.</title>
        <authorList>
            <person name="Cai X."/>
            <person name="Sun X."/>
            <person name="Xu C."/>
            <person name="Sun H."/>
            <person name="Wang X."/>
            <person name="Ge C."/>
            <person name="Zhang Z."/>
            <person name="Wang Q."/>
            <person name="Fei Z."/>
            <person name="Jiao C."/>
            <person name="Wang Q."/>
        </authorList>
    </citation>
    <scope>NUCLEOTIDE SEQUENCE [LARGE SCALE GENOMIC DNA]</scope>
    <source>
        <strain evidence="3">cv. Varoflay</strain>
    </source>
</reference>
<gene>
    <name evidence="4 5 6" type="primary">LOC110796090</name>
</gene>
<reference evidence="4 5" key="2">
    <citation type="submission" date="2025-05" db="UniProtKB">
        <authorList>
            <consortium name="RefSeq"/>
        </authorList>
    </citation>
    <scope>IDENTIFICATION</scope>
    <source>
        <tissue evidence="4 5">Leaf</tissue>
    </source>
</reference>
<dbReference type="RefSeq" id="XP_056692524.1">
    <property type="nucleotide sequence ID" value="XM_056836546.1"/>
</dbReference>
<evidence type="ECO:0000313" key="3">
    <source>
        <dbReference type="Proteomes" id="UP000813463"/>
    </source>
</evidence>
<organism evidence="3 5">
    <name type="scientific">Spinacia oleracea</name>
    <name type="common">Spinach</name>
    <dbReference type="NCBI Taxonomy" id="3562"/>
    <lineage>
        <taxon>Eukaryota</taxon>
        <taxon>Viridiplantae</taxon>
        <taxon>Streptophyta</taxon>
        <taxon>Embryophyta</taxon>
        <taxon>Tracheophyta</taxon>
        <taxon>Spermatophyta</taxon>
        <taxon>Magnoliopsida</taxon>
        <taxon>eudicotyledons</taxon>
        <taxon>Gunneridae</taxon>
        <taxon>Pentapetalae</taxon>
        <taxon>Caryophyllales</taxon>
        <taxon>Chenopodiaceae</taxon>
        <taxon>Chenopodioideae</taxon>
        <taxon>Anserineae</taxon>
        <taxon>Spinacia</taxon>
    </lineage>
</organism>
<evidence type="ECO:0000313" key="6">
    <source>
        <dbReference type="RefSeq" id="XP_056692524.1"/>
    </source>
</evidence>
<evidence type="ECO:0000313" key="4">
    <source>
        <dbReference type="RefSeq" id="XP_056692522.1"/>
    </source>
</evidence>
<dbReference type="PANTHER" id="PTHR47718:SF18">
    <property type="entry name" value="PROTEIN FAR1-RELATED SEQUENCE 5-LIKE"/>
    <property type="match status" value="1"/>
</dbReference>
<feature type="domain" description="MULE transposase" evidence="2">
    <location>
        <begin position="319"/>
        <end position="412"/>
    </location>
</feature>
<evidence type="ECO:0000313" key="5">
    <source>
        <dbReference type="RefSeq" id="XP_056692523.1"/>
    </source>
</evidence>
<name>A0ABM3RA91_SPIOL</name>
<dbReference type="RefSeq" id="XP_056692522.1">
    <property type="nucleotide sequence ID" value="XM_056836544.1"/>
</dbReference>
<dbReference type="Pfam" id="PF10551">
    <property type="entry name" value="MULE"/>
    <property type="match status" value="1"/>
</dbReference>
<sequence>MEHQPVDYQDIYHNSPSIEESGITNEQSSCSNVSVHVTPQVVPLLTPGGTREWIPCPSPELRPTVGMIFESVNVGIEFYKAYAVASGFGIRKSTTTKTKKKGVVDQVAFKYCVCNKAGFKEKRIQKAKGISKGKEGEAMEISKGKEGETMEDQSKVIRTRKRLVTRVGCKARMILKYRKEGGYIVQTFYEGHAHPLYTPGCKKFQKEGRKLNILHKKMIIDNSKLNIGPVTTFRLMKEYFGGYGNVGASKEDFKNFQRDLKTYIKGSDAQMFIDNFKMKKLLWSAFFYDFEVDEDDCLSRALWADPICRRNYALFGDMVSFDTTYSTNRYNMIFGPFTGVDHHKRCITFAVAFIAKEDTTSFEWVFRTFLKSMGDNELICLITDQEPAMKIAIQNVFQNAEHRFCMWHIMKKMPDKIGRIICQDTEFLSKICACVWSLEIEPSEFEDKWKKVLIEFHLEGHDWLRQLFEMRHMWIPAYFRDLFMGGIMRTTSRS</sequence>
<keyword evidence="3" id="KW-1185">Reference proteome</keyword>
<protein>
    <submittedName>
        <fullName evidence="4 5">Protein FAR1-RELATED SEQUENCE 5-like</fullName>
    </submittedName>
</protein>
<dbReference type="GeneID" id="110796090"/>
<dbReference type="Proteomes" id="UP000813463">
    <property type="component" value="Chromosome 2"/>
</dbReference>
<feature type="domain" description="FAR1" evidence="1">
    <location>
        <begin position="77"/>
        <end position="197"/>
    </location>
</feature>
<dbReference type="Pfam" id="PF03101">
    <property type="entry name" value="FAR1"/>
    <property type="match status" value="1"/>
</dbReference>
<dbReference type="RefSeq" id="XP_056692523.1">
    <property type="nucleotide sequence ID" value="XM_056836545.1"/>
</dbReference>
<dbReference type="InterPro" id="IPR018289">
    <property type="entry name" value="MULE_transposase_dom"/>
</dbReference>
<accession>A0ABM3RA91</accession>